<dbReference type="AlphaFoldDB" id="A0A2P2M892"/>
<organism evidence="1">
    <name type="scientific">Rhizophora mucronata</name>
    <name type="common">Asiatic mangrove</name>
    <dbReference type="NCBI Taxonomy" id="61149"/>
    <lineage>
        <taxon>Eukaryota</taxon>
        <taxon>Viridiplantae</taxon>
        <taxon>Streptophyta</taxon>
        <taxon>Embryophyta</taxon>
        <taxon>Tracheophyta</taxon>
        <taxon>Spermatophyta</taxon>
        <taxon>Magnoliopsida</taxon>
        <taxon>eudicotyledons</taxon>
        <taxon>Gunneridae</taxon>
        <taxon>Pentapetalae</taxon>
        <taxon>rosids</taxon>
        <taxon>fabids</taxon>
        <taxon>Malpighiales</taxon>
        <taxon>Rhizophoraceae</taxon>
        <taxon>Rhizophora</taxon>
    </lineage>
</organism>
<name>A0A2P2M892_RHIMU</name>
<accession>A0A2P2M892</accession>
<protein>
    <submittedName>
        <fullName evidence="1">WD and tetratricopeptide repeats protein 1</fullName>
    </submittedName>
</protein>
<evidence type="ECO:0000313" key="1">
    <source>
        <dbReference type="EMBL" id="MBX26442.1"/>
    </source>
</evidence>
<dbReference type="EMBL" id="GGEC01045958">
    <property type="protein sequence ID" value="MBX26442.1"/>
    <property type="molecule type" value="Transcribed_RNA"/>
</dbReference>
<proteinExistence type="predicted"/>
<sequence>MRLGEVASFYHINEQMHHYKHQRTINQSYVIITIVERRRLK</sequence>
<reference evidence="1" key="1">
    <citation type="submission" date="2018-02" db="EMBL/GenBank/DDBJ databases">
        <title>Rhizophora mucronata_Transcriptome.</title>
        <authorList>
            <person name="Meera S.P."/>
            <person name="Sreeshan A."/>
            <person name="Augustine A."/>
        </authorList>
    </citation>
    <scope>NUCLEOTIDE SEQUENCE</scope>
    <source>
        <tissue evidence="1">Leaf</tissue>
    </source>
</reference>